<proteinExistence type="predicted"/>
<feature type="domain" description="Beta-Casp" evidence="3">
    <location>
        <begin position="350"/>
        <end position="513"/>
    </location>
</feature>
<sequence>MKIRFIGAADNHVTGSCTHFSFERKNVQFLVDCGLYQGEAHASLKNESPFPFNPADIKFVLLTHAHIDHCGLIPKLYRDGFIGSVFCTTATAEFAKLSLMDGLNFAGGLYSESDVKKIKFNCVDQRADFGLSRFIPIDDDLFAAFTRSAHILGAVSIKLSWRRDDESRGSIVMSGDLGNNTKENPYQPLLAGRQEPFGTPDYMVVESTYGNRNRDTDYSNYDHRLSALSSLVKEAALNRKKILIPAFSLQRTQEILFDLICIFRSSNSIGLPSEKQILPLRVIEECITQGWWPEHVNARIEQALNLASEEEQKIWKSAAIECSPNNVEEDSLRFTFPTDAKVSFDDFRRLLMGYTNPLKLKLLVDSPLTLKMTGIFSAELNRRQKKNPDETLYRNRKMAERLEATSEDEVDDILKTIFPQSIGLENAVTENISVGNHKLIYYKAPPSKPRDTKKPVSVAAKKVAPQSGDITISGSGMCAGGRIVEHLRHFLSSEKSIILITGYMDPGTLGGQLAELGQCLETGTPPSFTELRNEQFSIPLKDVKATIINFGSYYSGHTDQAGLLEFIFTNNKAAGPDETEKSTTVFINHGHREARLGLQQAIEGHVRLDGQRLIKEVQLACSDKWYDLDAHAWIEPEPPEEAMSSKMLNDLLQEQKKTNDLLEKLLHVMEQFSSTAR</sequence>
<dbReference type="GO" id="GO:0016787">
    <property type="term" value="F:hydrolase activity"/>
    <property type="evidence" value="ECO:0007669"/>
    <property type="project" value="UniProtKB-KW"/>
</dbReference>
<dbReference type="EC" id="3.-.-.-" evidence="4"/>
<keyword evidence="1 4" id="KW-0378">Hydrolase</keyword>
<dbReference type="Pfam" id="PF00753">
    <property type="entry name" value="Lactamase_B"/>
    <property type="match status" value="1"/>
</dbReference>
<dbReference type="PANTHER" id="PTHR11203">
    <property type="entry name" value="CLEAVAGE AND POLYADENYLATION SPECIFICITY FACTOR FAMILY MEMBER"/>
    <property type="match status" value="1"/>
</dbReference>
<accession>A0ABW2IF71</accession>
<evidence type="ECO:0000313" key="4">
    <source>
        <dbReference type="EMBL" id="MFC7289602.1"/>
    </source>
</evidence>
<evidence type="ECO:0000259" key="2">
    <source>
        <dbReference type="SMART" id="SM00849"/>
    </source>
</evidence>
<dbReference type="SMART" id="SM00849">
    <property type="entry name" value="Lactamase_B"/>
    <property type="match status" value="1"/>
</dbReference>
<evidence type="ECO:0000256" key="1">
    <source>
        <dbReference type="ARBA" id="ARBA00022801"/>
    </source>
</evidence>
<protein>
    <submittedName>
        <fullName evidence="4">MBL fold metallo-hydrolase</fullName>
        <ecNumber evidence="4">3.-.-.-</ecNumber>
    </submittedName>
</protein>
<dbReference type="RefSeq" id="WP_382272881.1">
    <property type="nucleotide sequence ID" value="NZ_JBHTBU010000002.1"/>
</dbReference>
<evidence type="ECO:0000313" key="5">
    <source>
        <dbReference type="Proteomes" id="UP001596542"/>
    </source>
</evidence>
<dbReference type="SMART" id="SM01027">
    <property type="entry name" value="Beta-Casp"/>
    <property type="match status" value="1"/>
</dbReference>
<dbReference type="Gene3D" id="3.60.15.10">
    <property type="entry name" value="Ribonuclease Z/Hydroxyacylglutathione hydrolase-like"/>
    <property type="match status" value="1"/>
</dbReference>
<dbReference type="InterPro" id="IPR050698">
    <property type="entry name" value="MBL"/>
</dbReference>
<dbReference type="SUPFAM" id="SSF56281">
    <property type="entry name" value="Metallo-hydrolase/oxidoreductase"/>
    <property type="match status" value="2"/>
</dbReference>
<reference evidence="5" key="1">
    <citation type="journal article" date="2019" name="Int. J. Syst. Evol. Microbiol.">
        <title>The Global Catalogue of Microorganisms (GCM) 10K type strain sequencing project: providing services to taxonomists for standard genome sequencing and annotation.</title>
        <authorList>
            <consortium name="The Broad Institute Genomics Platform"/>
            <consortium name="The Broad Institute Genome Sequencing Center for Infectious Disease"/>
            <person name="Wu L."/>
            <person name="Ma J."/>
        </authorList>
    </citation>
    <scope>NUCLEOTIDE SEQUENCE [LARGE SCALE GENOMIC DNA]</scope>
    <source>
        <strain evidence="5">KACC 12508</strain>
    </source>
</reference>
<dbReference type="InterPro" id="IPR001279">
    <property type="entry name" value="Metallo-B-lactamas"/>
</dbReference>
<dbReference type="Pfam" id="PF10996">
    <property type="entry name" value="Beta-Casp"/>
    <property type="match status" value="1"/>
</dbReference>
<organism evidence="4 5">
    <name type="scientific">Herminiimonas glaciei</name>
    <dbReference type="NCBI Taxonomy" id="523788"/>
    <lineage>
        <taxon>Bacteria</taxon>
        <taxon>Pseudomonadati</taxon>
        <taxon>Pseudomonadota</taxon>
        <taxon>Betaproteobacteria</taxon>
        <taxon>Burkholderiales</taxon>
        <taxon>Oxalobacteraceae</taxon>
        <taxon>Herminiimonas</taxon>
    </lineage>
</organism>
<dbReference type="CDD" id="cd16295">
    <property type="entry name" value="TTHA0252-CPSF-like_MBL-fold"/>
    <property type="match status" value="1"/>
</dbReference>
<dbReference type="PANTHER" id="PTHR11203:SF37">
    <property type="entry name" value="INTEGRATOR COMPLEX SUBUNIT 11"/>
    <property type="match status" value="1"/>
</dbReference>
<gene>
    <name evidence="4" type="ORF">ACFQPC_16260</name>
</gene>
<evidence type="ECO:0000259" key="3">
    <source>
        <dbReference type="SMART" id="SM01027"/>
    </source>
</evidence>
<name>A0ABW2IF71_9BURK</name>
<dbReference type="InterPro" id="IPR022712">
    <property type="entry name" value="Beta_Casp"/>
</dbReference>
<dbReference type="Gene3D" id="3.40.50.10890">
    <property type="match status" value="1"/>
</dbReference>
<dbReference type="InterPro" id="IPR036866">
    <property type="entry name" value="RibonucZ/Hydroxyglut_hydro"/>
</dbReference>
<dbReference type="Proteomes" id="UP001596542">
    <property type="component" value="Unassembled WGS sequence"/>
</dbReference>
<comment type="caution">
    <text evidence="4">The sequence shown here is derived from an EMBL/GenBank/DDBJ whole genome shotgun (WGS) entry which is preliminary data.</text>
</comment>
<feature type="domain" description="Metallo-beta-lactamase" evidence="2">
    <location>
        <begin position="14"/>
        <end position="223"/>
    </location>
</feature>
<dbReference type="EMBL" id="JBHTBU010000002">
    <property type="protein sequence ID" value="MFC7289602.1"/>
    <property type="molecule type" value="Genomic_DNA"/>
</dbReference>
<keyword evidence="5" id="KW-1185">Reference proteome</keyword>